<feature type="compositionally biased region" description="Polar residues" evidence="3">
    <location>
        <begin position="748"/>
        <end position="758"/>
    </location>
</feature>
<dbReference type="GO" id="GO:0006355">
    <property type="term" value="P:regulation of DNA-templated transcription"/>
    <property type="evidence" value="ECO:0007669"/>
    <property type="project" value="InterPro"/>
</dbReference>
<evidence type="ECO:0000313" key="6">
    <source>
        <dbReference type="EMBL" id="KAG6735842.1"/>
    </source>
</evidence>
<protein>
    <recommendedName>
        <fullName evidence="8">DDT domain-containing protein</fullName>
    </recommendedName>
</protein>
<sequence>MSREQPSPSPISQNDAQTPVNDDAQAQAQSQTPPVNRSNRPSRACTIRAAARLQQQAVTERKQKPKKLEQQQQLDKSSVQQKEQCSGGSSKIVTQLVAPPEPAQLPRWSLRSMWELASVLHFLNVFRHLLNITVEFSAEEFETALITPNDTLGDIHMPLLKADLELLLVGSLVSLVTRDITGFGILNNFLNLWMFWGPQVRHVERFVIGTVILTNAQLTCMLLSLSSSVTYGLISNYLHKSMAIPPVTRMALTRDTWVTVLCRKLRDWWHWVADGELPLVASHGVEVEVYKTLDPSVRVVILKALCDIRVEQEDIRNYIDNSLKHGIQLSLFRKERIGGDSQGINYWYEDDPTIGQRLYREIRKTEVKAKAKAKGSQIIPNVTYLWETVATNFEEFQDVSEKLFTSKNRTEASLGKKLKNDMLPEIEKVYKRKERLLKKQHRQALLLDNFLNIDGLAPGRSLRDRKPVTYTFDDYDRSINEAIKITKRKPPSPEPVHRREGFSKPEASTNGKWSGPSHASQHGTFSAASPNSLDYDEMDEDHKSEALDRSNRRRQRPQRYSAKEFVEAVSDNEADFDSDDDIVGEAVYDDEYLRKRKQKRLSSSSEGDEEYQWDDENGEEEEEEDEEEGSLSISEDSDEPQKMKKLPGRTRRETKLRSVDEIQSGLRRSRRATRNQINYRQYELSESETESIKHEKSNASDEHSDASENAEYSARSQSGDSDGNDDEQNMKVDQPVEGDTVTAREEQNQPPEESNSPVQEEVEGVRKRRFLDLNELAPGSGFDDSPNTVSNNLDAIHSGFAARSNLMLRVL</sequence>
<feature type="region of interest" description="Disordered" evidence="3">
    <location>
        <begin position="593"/>
        <end position="766"/>
    </location>
</feature>
<comment type="subcellular location">
    <subcellularLocation>
        <location evidence="1">Nucleus</location>
    </subcellularLocation>
</comment>
<dbReference type="OrthoDB" id="303107at2759"/>
<evidence type="ECO:0000256" key="3">
    <source>
        <dbReference type="SAM" id="MobiDB-lite"/>
    </source>
</evidence>
<evidence type="ECO:0000259" key="4">
    <source>
        <dbReference type="Pfam" id="PF02791"/>
    </source>
</evidence>
<feature type="compositionally biased region" description="Basic and acidic residues" evidence="3">
    <location>
        <begin position="690"/>
        <end position="706"/>
    </location>
</feature>
<feature type="compositionally biased region" description="Polar residues" evidence="3">
    <location>
        <begin position="506"/>
        <end position="532"/>
    </location>
</feature>
<keyword evidence="7" id="KW-1185">Reference proteome</keyword>
<feature type="compositionally biased region" description="Acidic residues" evidence="3">
    <location>
        <begin position="606"/>
        <end position="629"/>
    </location>
</feature>
<dbReference type="PANTHER" id="PTHR14296">
    <property type="entry name" value="REMODELING AND SPACING FACTOR 1"/>
    <property type="match status" value="1"/>
</dbReference>
<dbReference type="GO" id="GO:0031213">
    <property type="term" value="C:RSF complex"/>
    <property type="evidence" value="ECO:0007669"/>
    <property type="project" value="InterPro"/>
</dbReference>
<comment type="caution">
    <text evidence="6">The sequence shown here is derived from an EMBL/GenBank/DDBJ whole genome shotgun (WGS) entry which is preliminary data.</text>
</comment>
<feature type="region of interest" description="Disordered" evidence="3">
    <location>
        <begin position="1"/>
        <end position="86"/>
    </location>
</feature>
<name>A0A8X7XSF7_POPTO</name>
<dbReference type="InterPro" id="IPR028938">
    <property type="entry name" value="Rsf1-like"/>
</dbReference>
<evidence type="ECO:0000313" key="7">
    <source>
        <dbReference type="Proteomes" id="UP000886885"/>
    </source>
</evidence>
<dbReference type="InterPro" id="IPR018501">
    <property type="entry name" value="DDT_dom"/>
</dbReference>
<accession>A0A8X7XSF7</accession>
<dbReference type="InterPro" id="IPR028942">
    <property type="entry name" value="WHIM1_dom"/>
</dbReference>
<dbReference type="Proteomes" id="UP000886885">
    <property type="component" value="Unassembled WGS sequence"/>
</dbReference>
<feature type="compositionally biased region" description="Basic and acidic residues" evidence="3">
    <location>
        <begin position="650"/>
        <end position="660"/>
    </location>
</feature>
<dbReference type="Pfam" id="PF02791">
    <property type="entry name" value="DDT"/>
    <property type="match status" value="1"/>
</dbReference>
<organism evidence="6 7">
    <name type="scientific">Populus tomentosa</name>
    <name type="common">Chinese white poplar</name>
    <dbReference type="NCBI Taxonomy" id="118781"/>
    <lineage>
        <taxon>Eukaryota</taxon>
        <taxon>Viridiplantae</taxon>
        <taxon>Streptophyta</taxon>
        <taxon>Embryophyta</taxon>
        <taxon>Tracheophyta</taxon>
        <taxon>Spermatophyta</taxon>
        <taxon>Magnoliopsida</taxon>
        <taxon>eudicotyledons</taxon>
        <taxon>Gunneridae</taxon>
        <taxon>Pentapetalae</taxon>
        <taxon>rosids</taxon>
        <taxon>fabids</taxon>
        <taxon>Malpighiales</taxon>
        <taxon>Salicaceae</taxon>
        <taxon>Saliceae</taxon>
        <taxon>Populus</taxon>
    </lineage>
</organism>
<evidence type="ECO:0000259" key="5">
    <source>
        <dbReference type="Pfam" id="PF15612"/>
    </source>
</evidence>
<evidence type="ECO:0000256" key="1">
    <source>
        <dbReference type="ARBA" id="ARBA00004123"/>
    </source>
</evidence>
<reference evidence="6" key="1">
    <citation type="journal article" date="2020" name="bioRxiv">
        <title>Hybrid origin of Populus tomentosa Carr. identified through genome sequencing and phylogenomic analysis.</title>
        <authorList>
            <person name="An X."/>
            <person name="Gao K."/>
            <person name="Chen Z."/>
            <person name="Li J."/>
            <person name="Yang X."/>
            <person name="Yang X."/>
            <person name="Zhou J."/>
            <person name="Guo T."/>
            <person name="Zhao T."/>
            <person name="Huang S."/>
            <person name="Miao D."/>
            <person name="Khan W.U."/>
            <person name="Rao P."/>
            <person name="Ye M."/>
            <person name="Lei B."/>
            <person name="Liao W."/>
            <person name="Wang J."/>
            <person name="Ji L."/>
            <person name="Li Y."/>
            <person name="Guo B."/>
            <person name="Mustafa N.S."/>
            <person name="Li S."/>
            <person name="Yun Q."/>
            <person name="Keller S.R."/>
            <person name="Mao J."/>
            <person name="Zhang R."/>
            <person name="Strauss S.H."/>
        </authorList>
    </citation>
    <scope>NUCLEOTIDE SEQUENCE</scope>
    <source>
        <strain evidence="6">GM15</strain>
        <tissue evidence="6">Leaf</tissue>
    </source>
</reference>
<feature type="compositionally biased region" description="Polar residues" evidence="3">
    <location>
        <begin position="1"/>
        <end position="41"/>
    </location>
</feature>
<feature type="compositionally biased region" description="Basic and acidic residues" evidence="3">
    <location>
        <begin position="540"/>
        <end position="550"/>
    </location>
</feature>
<feature type="domain" description="DDT" evidence="4">
    <location>
        <begin position="118"/>
        <end position="162"/>
    </location>
</feature>
<feature type="compositionally biased region" description="Basic and acidic residues" evidence="3">
    <location>
        <begin position="59"/>
        <end position="69"/>
    </location>
</feature>
<gene>
    <name evidence="6" type="ORF">POTOM_061493</name>
</gene>
<feature type="domain" description="WHIM1" evidence="5">
    <location>
        <begin position="290"/>
        <end position="320"/>
    </location>
</feature>
<evidence type="ECO:0000256" key="2">
    <source>
        <dbReference type="ARBA" id="ARBA00023242"/>
    </source>
</evidence>
<keyword evidence="2" id="KW-0539">Nucleus</keyword>
<dbReference type="EMBL" id="JAAWWB010001637">
    <property type="protein sequence ID" value="KAG6735842.1"/>
    <property type="molecule type" value="Genomic_DNA"/>
</dbReference>
<proteinExistence type="predicted"/>
<feature type="region of interest" description="Disordered" evidence="3">
    <location>
        <begin position="483"/>
        <end position="566"/>
    </location>
</feature>
<dbReference type="Pfam" id="PF15612">
    <property type="entry name" value="WHIM1"/>
    <property type="match status" value="1"/>
</dbReference>
<dbReference type="AlphaFoldDB" id="A0A8X7XSF7"/>
<evidence type="ECO:0008006" key="8">
    <source>
        <dbReference type="Google" id="ProtNLM"/>
    </source>
</evidence>
<feature type="compositionally biased region" description="Low complexity" evidence="3">
    <location>
        <begin position="70"/>
        <end position="82"/>
    </location>
</feature>
<dbReference type="PANTHER" id="PTHR14296:SF3">
    <property type="entry name" value="DIKAR, ISOFORM F"/>
    <property type="match status" value="1"/>
</dbReference>